<keyword evidence="5" id="KW-0479">Metal-binding</keyword>
<dbReference type="NCBIfam" id="TIGR01064">
    <property type="entry name" value="pyruv_kin"/>
    <property type="match status" value="1"/>
</dbReference>
<dbReference type="NCBIfam" id="NF004978">
    <property type="entry name" value="PRK06354.1"/>
    <property type="match status" value="1"/>
</dbReference>
<evidence type="ECO:0000256" key="2">
    <source>
        <dbReference type="ARBA" id="ARBA00008663"/>
    </source>
</evidence>
<comment type="similarity">
    <text evidence="2 13">Belongs to the pyruvate kinase family.</text>
</comment>
<dbReference type="Proteomes" id="UP000053911">
    <property type="component" value="Unassembled WGS sequence"/>
</dbReference>
<dbReference type="Gene3D" id="2.40.33.10">
    <property type="entry name" value="PK beta-barrel domain-like"/>
    <property type="match status" value="1"/>
</dbReference>
<evidence type="ECO:0000256" key="10">
    <source>
        <dbReference type="ARBA" id="ARBA00023152"/>
    </source>
</evidence>
<dbReference type="GO" id="GO:0004743">
    <property type="term" value="F:pyruvate kinase activity"/>
    <property type="evidence" value="ECO:0007669"/>
    <property type="project" value="UniProtKB-UniRule"/>
</dbReference>
<gene>
    <name evidence="16" type="ORF">XD54_0405</name>
</gene>
<dbReference type="SUPFAM" id="SSF51621">
    <property type="entry name" value="Phosphoenolpyruvate/pyruvate domain"/>
    <property type="match status" value="1"/>
</dbReference>
<dbReference type="Gene3D" id="3.40.1380.20">
    <property type="entry name" value="Pyruvate kinase, C-terminal domain"/>
    <property type="match status" value="1"/>
</dbReference>
<keyword evidence="7 13" id="KW-0418">Kinase</keyword>
<dbReference type="Pfam" id="PF00224">
    <property type="entry name" value="PK"/>
    <property type="match status" value="1"/>
</dbReference>
<feature type="domain" description="Pyruvate kinase C-terminal" evidence="15">
    <location>
        <begin position="389"/>
        <end position="497"/>
    </location>
</feature>
<dbReference type="PRINTS" id="PR01050">
    <property type="entry name" value="PYRUVTKNASE"/>
</dbReference>
<comment type="pathway">
    <text evidence="1 13">Carbohydrate degradation; glycolysis; pyruvate from D-glyceraldehyde 3-phosphate: step 5/5.</text>
</comment>
<dbReference type="EMBL" id="LGFD01000005">
    <property type="protein sequence ID" value="KUK18314.1"/>
    <property type="molecule type" value="Genomic_DNA"/>
</dbReference>
<evidence type="ECO:0000259" key="14">
    <source>
        <dbReference type="Pfam" id="PF00224"/>
    </source>
</evidence>
<dbReference type="UniPathway" id="UPA00109">
    <property type="reaction ID" value="UER00188"/>
</dbReference>
<dbReference type="PATRIC" id="fig|172049.5.peg.975"/>
<dbReference type="GO" id="GO:0016301">
    <property type="term" value="F:kinase activity"/>
    <property type="evidence" value="ECO:0007669"/>
    <property type="project" value="UniProtKB-KW"/>
</dbReference>
<accession>A0A101EMW2</accession>
<dbReference type="InterPro" id="IPR011037">
    <property type="entry name" value="Pyrv_Knase-like_insert_dom_sf"/>
</dbReference>
<evidence type="ECO:0000256" key="9">
    <source>
        <dbReference type="ARBA" id="ARBA00022842"/>
    </source>
</evidence>
<organism evidence="16 17">
    <name type="scientific">Thermococcus sibiricus</name>
    <dbReference type="NCBI Taxonomy" id="172049"/>
    <lineage>
        <taxon>Archaea</taxon>
        <taxon>Methanobacteriati</taxon>
        <taxon>Methanobacteriota</taxon>
        <taxon>Thermococci</taxon>
        <taxon>Thermococcales</taxon>
        <taxon>Thermococcaceae</taxon>
        <taxon>Thermococcus</taxon>
    </lineage>
</organism>
<dbReference type="FunFam" id="2.40.33.10:FF:000001">
    <property type="entry name" value="Pyruvate kinase"/>
    <property type="match status" value="1"/>
</dbReference>
<keyword evidence="9 13" id="KW-0460">Magnesium</keyword>
<evidence type="ECO:0000256" key="11">
    <source>
        <dbReference type="ARBA" id="ARBA00023317"/>
    </source>
</evidence>
<dbReference type="GO" id="GO:0030955">
    <property type="term" value="F:potassium ion binding"/>
    <property type="evidence" value="ECO:0007669"/>
    <property type="project" value="UniProtKB-UniRule"/>
</dbReference>
<dbReference type="InterPro" id="IPR001697">
    <property type="entry name" value="Pyr_Knase"/>
</dbReference>
<dbReference type="SUPFAM" id="SSF52935">
    <property type="entry name" value="PK C-terminal domain-like"/>
    <property type="match status" value="1"/>
</dbReference>
<evidence type="ECO:0000256" key="6">
    <source>
        <dbReference type="ARBA" id="ARBA00022741"/>
    </source>
</evidence>
<evidence type="ECO:0000256" key="8">
    <source>
        <dbReference type="ARBA" id="ARBA00022840"/>
    </source>
</evidence>
<reference evidence="17" key="1">
    <citation type="journal article" date="2015" name="MBio">
        <title>Genome-Resolved Metagenomic Analysis Reveals Roles for Candidate Phyla and Other Microbial Community Members in Biogeochemical Transformations in Oil Reservoirs.</title>
        <authorList>
            <person name="Hu P."/>
            <person name="Tom L."/>
            <person name="Singh A."/>
            <person name="Thomas B.C."/>
            <person name="Baker B.J."/>
            <person name="Piceno Y.M."/>
            <person name="Andersen G.L."/>
            <person name="Banfield J.F."/>
        </authorList>
    </citation>
    <scope>NUCLEOTIDE SEQUENCE [LARGE SCALE GENOMIC DNA]</scope>
</reference>
<evidence type="ECO:0000256" key="4">
    <source>
        <dbReference type="ARBA" id="ARBA00022679"/>
    </source>
</evidence>
<keyword evidence="4 13" id="KW-0808">Transferase</keyword>
<dbReference type="GO" id="GO:0000287">
    <property type="term" value="F:magnesium ion binding"/>
    <property type="evidence" value="ECO:0007669"/>
    <property type="project" value="UniProtKB-UniRule"/>
</dbReference>
<dbReference type="SUPFAM" id="SSF50800">
    <property type="entry name" value="PK beta-barrel domain-like"/>
    <property type="match status" value="1"/>
</dbReference>
<protein>
    <recommendedName>
        <fullName evidence="3 12">Pyruvate kinase</fullName>
        <ecNumber evidence="3 12">2.7.1.40</ecNumber>
    </recommendedName>
</protein>
<name>A0A101EMW2_9EURY</name>
<comment type="caution">
    <text evidence="16">The sequence shown here is derived from an EMBL/GenBank/DDBJ whole genome shotgun (WGS) entry which is preliminary data.</text>
</comment>
<comment type="catalytic activity">
    <reaction evidence="13">
        <text>pyruvate + ATP = phosphoenolpyruvate + ADP + H(+)</text>
        <dbReference type="Rhea" id="RHEA:18157"/>
        <dbReference type="ChEBI" id="CHEBI:15361"/>
        <dbReference type="ChEBI" id="CHEBI:15378"/>
        <dbReference type="ChEBI" id="CHEBI:30616"/>
        <dbReference type="ChEBI" id="CHEBI:58702"/>
        <dbReference type="ChEBI" id="CHEBI:456216"/>
        <dbReference type="EC" id="2.7.1.40"/>
    </reaction>
</comment>
<dbReference type="InterPro" id="IPR015813">
    <property type="entry name" value="Pyrv/PenolPyrv_kinase-like_dom"/>
</dbReference>
<keyword evidence="11 16" id="KW-0670">Pyruvate</keyword>
<evidence type="ECO:0000256" key="3">
    <source>
        <dbReference type="ARBA" id="ARBA00012142"/>
    </source>
</evidence>
<dbReference type="Pfam" id="PF02887">
    <property type="entry name" value="PK_C"/>
    <property type="match status" value="1"/>
</dbReference>
<dbReference type="PANTHER" id="PTHR11817">
    <property type="entry name" value="PYRUVATE KINASE"/>
    <property type="match status" value="1"/>
</dbReference>
<dbReference type="EC" id="2.7.1.40" evidence="3 12"/>
<dbReference type="InterPro" id="IPR015795">
    <property type="entry name" value="Pyrv_Knase_C"/>
</dbReference>
<evidence type="ECO:0000259" key="15">
    <source>
        <dbReference type="Pfam" id="PF02887"/>
    </source>
</evidence>
<dbReference type="NCBIfam" id="NF004491">
    <property type="entry name" value="PRK05826.1"/>
    <property type="match status" value="1"/>
</dbReference>
<dbReference type="InterPro" id="IPR040442">
    <property type="entry name" value="Pyrv_kinase-like_dom_sf"/>
</dbReference>
<dbReference type="InterPro" id="IPR015806">
    <property type="entry name" value="Pyrv_Knase_insert_dom_sf"/>
</dbReference>
<evidence type="ECO:0000313" key="16">
    <source>
        <dbReference type="EMBL" id="KUK18314.1"/>
    </source>
</evidence>
<dbReference type="AlphaFoldDB" id="A0A101EMW2"/>
<keyword evidence="10 13" id="KW-0324">Glycolysis</keyword>
<proteinExistence type="inferred from homology"/>
<feature type="domain" description="Pyruvate kinase barrel" evidence="14">
    <location>
        <begin position="32"/>
        <end position="352"/>
    </location>
</feature>
<evidence type="ECO:0000256" key="1">
    <source>
        <dbReference type="ARBA" id="ARBA00004997"/>
    </source>
</evidence>
<evidence type="ECO:0000256" key="12">
    <source>
        <dbReference type="NCBIfam" id="TIGR01064"/>
    </source>
</evidence>
<evidence type="ECO:0000313" key="17">
    <source>
        <dbReference type="Proteomes" id="UP000053911"/>
    </source>
</evidence>
<dbReference type="GO" id="GO:0005524">
    <property type="term" value="F:ATP binding"/>
    <property type="evidence" value="ECO:0007669"/>
    <property type="project" value="UniProtKB-KW"/>
</dbReference>
<keyword evidence="8" id="KW-0067">ATP-binding</keyword>
<evidence type="ECO:0000256" key="7">
    <source>
        <dbReference type="ARBA" id="ARBA00022777"/>
    </source>
</evidence>
<dbReference type="Gene3D" id="3.20.20.60">
    <property type="entry name" value="Phosphoenolpyruvate-binding domains"/>
    <property type="match status" value="1"/>
</dbReference>
<dbReference type="InterPro" id="IPR015793">
    <property type="entry name" value="Pyrv_Knase_brl"/>
</dbReference>
<evidence type="ECO:0000256" key="13">
    <source>
        <dbReference type="RuleBase" id="RU000504"/>
    </source>
</evidence>
<dbReference type="InterPro" id="IPR036918">
    <property type="entry name" value="Pyrv_Knase_C_sf"/>
</dbReference>
<evidence type="ECO:0000256" key="5">
    <source>
        <dbReference type="ARBA" id="ARBA00022723"/>
    </source>
</evidence>
<sequence length="501" mass="55938">MQKFKIFSNFLEKLINLERKSKMVREMELPDHKTKIIATIGPASRHAGTIEKMIKAGMSVARINFSHGTLEEHTKTIELIRKTAEKLEKIVAILGDLPGVKMRVGKIKGDSITLKKGDKVVLTTRDVEGDETTIPVEFKDFPKLVSKGDVIYLSDGYIMLRVEEVRENEVECVVVNGGTLFSHKGINIPKANLPIEAITPRDFEIIEFAIEQGIDAIGLSFVGSVYDVLKVKSFLEKKKGNNFIIAKIERPDAVRNFDEILNAADGIMVARGDLGVEMPIEKLPIMQKQLIKKANLAAKPVITATQMLVSMTTERIPKRAEVTDVANAILDGTDAVMLSEETAIGKYPVESVEMMAKIAKTTEEYRESLGHSRLRAWIDLLPKRSTIKEAITQSVIDALCAIDIKYILTPTRTGLTPRLISRFKPKQWILAFSNNERVCNSLAFSYGVYPFCMEEEFNEKDMIMLVKGLGIVKEDDTVLLTEGKPIGKTIGTNTIRIFQIP</sequence>
<keyword evidence="6" id="KW-0547">Nucleotide-binding</keyword>